<evidence type="ECO:0000313" key="3">
    <source>
        <dbReference type="Proteomes" id="UP001204068"/>
    </source>
</evidence>
<keyword evidence="1" id="KW-1133">Transmembrane helix</keyword>
<gene>
    <name evidence="2" type="primary">mspA</name>
    <name evidence="2" type="ORF">NQ032_12740</name>
</gene>
<accession>A0AAW5LH13</accession>
<keyword evidence="1" id="KW-0812">Transmembrane</keyword>
<proteinExistence type="predicted"/>
<comment type="caution">
    <text evidence="2">The sequence shown here is derived from an EMBL/GenBank/DDBJ whole genome shotgun (WGS) entry which is preliminary data.</text>
</comment>
<evidence type="ECO:0000256" key="1">
    <source>
        <dbReference type="SAM" id="Phobius"/>
    </source>
</evidence>
<dbReference type="RefSeq" id="WP_231403564.1">
    <property type="nucleotide sequence ID" value="NZ_CP048732.1"/>
</dbReference>
<dbReference type="EMBL" id="JANILD010000006">
    <property type="protein sequence ID" value="MCQ9304467.1"/>
    <property type="molecule type" value="Genomic_DNA"/>
</dbReference>
<dbReference type="NCBIfam" id="NF038247">
    <property type="entry name" value="memb_stab_MspA"/>
    <property type="match status" value="1"/>
</dbReference>
<organism evidence="2 3">
    <name type="scientific">Mammaliicoccus sciuri</name>
    <name type="common">Staphylococcus sciuri</name>
    <dbReference type="NCBI Taxonomy" id="1296"/>
    <lineage>
        <taxon>Bacteria</taxon>
        <taxon>Bacillati</taxon>
        <taxon>Bacillota</taxon>
        <taxon>Bacilli</taxon>
        <taxon>Bacillales</taxon>
        <taxon>Staphylococcaceae</taxon>
        <taxon>Mammaliicoccus</taxon>
    </lineage>
</organism>
<feature type="transmembrane region" description="Helical" evidence="1">
    <location>
        <begin position="6"/>
        <end position="26"/>
    </location>
</feature>
<sequence>MTMLILILLLFTIIYLIISYLSIYQLHTMLTQALRFIMGLMLIVFLGSIVFSFAMQTWWILAVLVCLVINVEITAFKYRIKDQKAIQLLNYMSIFILIIFAILLFIVF</sequence>
<dbReference type="Proteomes" id="UP001204068">
    <property type="component" value="Unassembled WGS sequence"/>
</dbReference>
<name>A0AAW5LH13_MAMSC</name>
<feature type="transmembrane region" description="Helical" evidence="1">
    <location>
        <begin position="57"/>
        <end position="76"/>
    </location>
</feature>
<keyword evidence="1" id="KW-0472">Membrane</keyword>
<dbReference type="InterPro" id="IPR053572">
    <property type="entry name" value="MspA"/>
</dbReference>
<feature type="transmembrane region" description="Helical" evidence="1">
    <location>
        <begin position="33"/>
        <end position="51"/>
    </location>
</feature>
<evidence type="ECO:0000313" key="2">
    <source>
        <dbReference type="EMBL" id="MCQ9304467.1"/>
    </source>
</evidence>
<protein>
    <submittedName>
        <fullName evidence="2">Membrane stabilizing protein MspA</fullName>
    </submittedName>
</protein>
<reference evidence="2" key="1">
    <citation type="submission" date="2022-07" db="EMBL/GenBank/DDBJ databases">
        <title>Bacterial species isolated from the porcine tonsil microbiota.</title>
        <authorList>
            <person name="Oliveira I.M.F."/>
        </authorList>
    </citation>
    <scope>NUCLEOTIDE SEQUENCE</scope>
    <source>
        <strain evidence="2">8QC2O2</strain>
    </source>
</reference>
<feature type="transmembrane region" description="Helical" evidence="1">
    <location>
        <begin position="88"/>
        <end position="107"/>
    </location>
</feature>
<dbReference type="AlphaFoldDB" id="A0AAW5LH13"/>